<sequence>MTFDPVARASRGARSFQYDELSPPPASSTSAGSFPSVTWKTTSCSAFVTLRVVVAGALGAVDDVLLAASGVEHAASETASRIAEGTRNFLRRNGFV</sequence>
<dbReference type="EMBL" id="BNAR01000004">
    <property type="protein sequence ID" value="GHH39157.1"/>
    <property type="molecule type" value="Genomic_DNA"/>
</dbReference>
<keyword evidence="3" id="KW-1185">Reference proteome</keyword>
<reference evidence="3" key="1">
    <citation type="journal article" date="2019" name="Int. J. Syst. Evol. Microbiol.">
        <title>The Global Catalogue of Microorganisms (GCM) 10K type strain sequencing project: providing services to taxonomists for standard genome sequencing and annotation.</title>
        <authorList>
            <consortium name="The Broad Institute Genomics Platform"/>
            <consortium name="The Broad Institute Genome Sequencing Center for Infectious Disease"/>
            <person name="Wu L."/>
            <person name="Ma J."/>
        </authorList>
    </citation>
    <scope>NUCLEOTIDE SEQUENCE [LARGE SCALE GENOMIC DNA]</scope>
    <source>
        <strain evidence="3">CGMCC 4.7367</strain>
    </source>
</reference>
<evidence type="ECO:0000313" key="2">
    <source>
        <dbReference type="EMBL" id="GHH39157.1"/>
    </source>
</evidence>
<protein>
    <submittedName>
        <fullName evidence="2">Uncharacterized protein</fullName>
    </submittedName>
</protein>
<evidence type="ECO:0000256" key="1">
    <source>
        <dbReference type="SAM" id="MobiDB-lite"/>
    </source>
</evidence>
<accession>A0ABQ3MEY4</accession>
<proteinExistence type="predicted"/>
<comment type="caution">
    <text evidence="2">The sequence shown here is derived from an EMBL/GenBank/DDBJ whole genome shotgun (WGS) entry which is preliminary data.</text>
</comment>
<feature type="compositionally biased region" description="Low complexity" evidence="1">
    <location>
        <begin position="27"/>
        <end position="36"/>
    </location>
</feature>
<feature type="region of interest" description="Disordered" evidence="1">
    <location>
        <begin position="1"/>
        <end position="36"/>
    </location>
</feature>
<gene>
    <name evidence="2" type="ORF">GCM10017774_30330</name>
</gene>
<evidence type="ECO:0000313" key="3">
    <source>
        <dbReference type="Proteomes" id="UP000605568"/>
    </source>
</evidence>
<organism evidence="2 3">
    <name type="scientific">Lentzea cavernae</name>
    <dbReference type="NCBI Taxonomy" id="2020703"/>
    <lineage>
        <taxon>Bacteria</taxon>
        <taxon>Bacillati</taxon>
        <taxon>Actinomycetota</taxon>
        <taxon>Actinomycetes</taxon>
        <taxon>Pseudonocardiales</taxon>
        <taxon>Pseudonocardiaceae</taxon>
        <taxon>Lentzea</taxon>
    </lineage>
</organism>
<name>A0ABQ3MEY4_9PSEU</name>
<dbReference type="Proteomes" id="UP000605568">
    <property type="component" value="Unassembled WGS sequence"/>
</dbReference>